<dbReference type="CDD" id="cd01647">
    <property type="entry name" value="RT_LTR"/>
    <property type="match status" value="1"/>
</dbReference>
<name>A0AAP0BLB8_9ASPA</name>
<dbReference type="GO" id="GO:0003677">
    <property type="term" value="F:DNA binding"/>
    <property type="evidence" value="ECO:0007669"/>
    <property type="project" value="UniProtKB-KW"/>
</dbReference>
<keyword evidence="8" id="KW-0378">Hydrolase</keyword>
<dbReference type="CDD" id="cd09274">
    <property type="entry name" value="RNase_HI_RT_Ty3"/>
    <property type="match status" value="1"/>
</dbReference>
<dbReference type="Pfam" id="PF00078">
    <property type="entry name" value="RVT_1"/>
    <property type="match status" value="1"/>
</dbReference>
<evidence type="ECO:0000259" key="18">
    <source>
        <dbReference type="PROSITE" id="PS50059"/>
    </source>
</evidence>
<gene>
    <name evidence="21" type="ORF">KSP39_PZI009264</name>
</gene>
<feature type="domain" description="Reverse transcriptase" evidence="19">
    <location>
        <begin position="764"/>
        <end position="943"/>
    </location>
</feature>
<evidence type="ECO:0000256" key="8">
    <source>
        <dbReference type="ARBA" id="ARBA00022801"/>
    </source>
</evidence>
<feature type="domain" description="PPIase FKBP-type" evidence="18">
    <location>
        <begin position="167"/>
        <end position="275"/>
    </location>
</feature>
<dbReference type="InterPro" id="IPR050951">
    <property type="entry name" value="Retrovirus_Pol_polyprotein"/>
</dbReference>
<dbReference type="InterPro" id="IPR021109">
    <property type="entry name" value="Peptidase_aspartic_dom_sf"/>
</dbReference>
<reference evidence="21 22" key="1">
    <citation type="journal article" date="2022" name="Nat. Plants">
        <title>Genomes of leafy and leafless Platanthera orchids illuminate the evolution of mycoheterotrophy.</title>
        <authorList>
            <person name="Li M.H."/>
            <person name="Liu K.W."/>
            <person name="Li Z."/>
            <person name="Lu H.C."/>
            <person name="Ye Q.L."/>
            <person name="Zhang D."/>
            <person name="Wang J.Y."/>
            <person name="Li Y.F."/>
            <person name="Zhong Z.M."/>
            <person name="Liu X."/>
            <person name="Yu X."/>
            <person name="Liu D.K."/>
            <person name="Tu X.D."/>
            <person name="Liu B."/>
            <person name="Hao Y."/>
            <person name="Liao X.Y."/>
            <person name="Jiang Y.T."/>
            <person name="Sun W.H."/>
            <person name="Chen J."/>
            <person name="Chen Y.Q."/>
            <person name="Ai Y."/>
            <person name="Zhai J.W."/>
            <person name="Wu S.S."/>
            <person name="Zhou Z."/>
            <person name="Hsiao Y.Y."/>
            <person name="Wu W.L."/>
            <person name="Chen Y.Y."/>
            <person name="Lin Y.F."/>
            <person name="Hsu J.L."/>
            <person name="Li C.Y."/>
            <person name="Wang Z.W."/>
            <person name="Zhao X."/>
            <person name="Zhong W.Y."/>
            <person name="Ma X.K."/>
            <person name="Ma L."/>
            <person name="Huang J."/>
            <person name="Chen G.Z."/>
            <person name="Huang M.Z."/>
            <person name="Huang L."/>
            <person name="Peng D.H."/>
            <person name="Luo Y.B."/>
            <person name="Zou S.Q."/>
            <person name="Chen S.P."/>
            <person name="Lan S."/>
            <person name="Tsai W.C."/>
            <person name="Van de Peer Y."/>
            <person name="Liu Z.J."/>
        </authorList>
    </citation>
    <scope>NUCLEOTIDE SEQUENCE [LARGE SCALE GENOMIC DNA]</scope>
    <source>
        <strain evidence="21">Lor287</strain>
    </source>
</reference>
<comment type="caution">
    <text evidence="21">The sequence shown here is derived from an EMBL/GenBank/DDBJ whole genome shotgun (WGS) entry which is preliminary data.</text>
</comment>
<protein>
    <recommendedName>
        <fullName evidence="16">peptidylprolyl isomerase</fullName>
        <ecNumber evidence="16">5.2.1.8</ecNumber>
    </recommendedName>
</protein>
<dbReference type="InterPro" id="IPR001179">
    <property type="entry name" value="PPIase_FKBP_dom"/>
</dbReference>
<feature type="compositionally biased region" description="Gly residues" evidence="17">
    <location>
        <begin position="162"/>
        <end position="173"/>
    </location>
</feature>
<dbReference type="GO" id="GO:0004519">
    <property type="term" value="F:endonuclease activity"/>
    <property type="evidence" value="ECO:0007669"/>
    <property type="project" value="UniProtKB-KW"/>
</dbReference>
<dbReference type="Pfam" id="PF13975">
    <property type="entry name" value="gag-asp_proteas"/>
    <property type="match status" value="1"/>
</dbReference>
<keyword evidence="7" id="KW-0255">Endonuclease</keyword>
<dbReference type="EMBL" id="JBBWWQ010000007">
    <property type="protein sequence ID" value="KAK8942533.1"/>
    <property type="molecule type" value="Genomic_DNA"/>
</dbReference>
<evidence type="ECO:0000256" key="2">
    <source>
        <dbReference type="ARBA" id="ARBA00022679"/>
    </source>
</evidence>
<evidence type="ECO:0000259" key="19">
    <source>
        <dbReference type="PROSITE" id="PS50878"/>
    </source>
</evidence>
<dbReference type="Pfam" id="PF03732">
    <property type="entry name" value="Retrotrans_gag"/>
    <property type="match status" value="1"/>
</dbReference>
<dbReference type="InterPro" id="IPR041588">
    <property type="entry name" value="Integrase_H2C2"/>
</dbReference>
<keyword evidence="9" id="KW-0460">Magnesium</keyword>
<dbReference type="SUPFAM" id="SSF53098">
    <property type="entry name" value="Ribonuclease H-like"/>
    <property type="match status" value="1"/>
</dbReference>
<evidence type="ECO:0000259" key="20">
    <source>
        <dbReference type="PROSITE" id="PS50994"/>
    </source>
</evidence>
<evidence type="ECO:0000256" key="1">
    <source>
        <dbReference type="ARBA" id="ARBA00022670"/>
    </source>
</evidence>
<feature type="region of interest" description="Disordered" evidence="17">
    <location>
        <begin position="145"/>
        <end position="257"/>
    </location>
</feature>
<evidence type="ECO:0000256" key="15">
    <source>
        <dbReference type="ARBA" id="ARBA00023268"/>
    </source>
</evidence>
<dbReference type="GO" id="GO:0015074">
    <property type="term" value="P:DNA integration"/>
    <property type="evidence" value="ECO:0007669"/>
    <property type="project" value="UniProtKB-KW"/>
</dbReference>
<dbReference type="InterPro" id="IPR000477">
    <property type="entry name" value="RT_dom"/>
</dbReference>
<feature type="compositionally biased region" description="Polar residues" evidence="17">
    <location>
        <begin position="446"/>
        <end position="463"/>
    </location>
</feature>
<dbReference type="GO" id="GO:0006310">
    <property type="term" value="P:DNA recombination"/>
    <property type="evidence" value="ECO:0007669"/>
    <property type="project" value="UniProtKB-KW"/>
</dbReference>
<dbReference type="InterPro" id="IPR001584">
    <property type="entry name" value="Integrase_cat-core"/>
</dbReference>
<dbReference type="InterPro" id="IPR043502">
    <property type="entry name" value="DNA/RNA_pol_sf"/>
</dbReference>
<dbReference type="PROSITE" id="PS50994">
    <property type="entry name" value="INTEGRASE"/>
    <property type="match status" value="1"/>
</dbReference>
<dbReference type="Proteomes" id="UP001418222">
    <property type="component" value="Unassembled WGS sequence"/>
</dbReference>
<dbReference type="SUPFAM" id="SSF54160">
    <property type="entry name" value="Chromo domain-like"/>
    <property type="match status" value="1"/>
</dbReference>
<dbReference type="Gene3D" id="1.10.340.70">
    <property type="match status" value="1"/>
</dbReference>
<evidence type="ECO:0000256" key="12">
    <source>
        <dbReference type="ARBA" id="ARBA00022932"/>
    </source>
</evidence>
<evidence type="ECO:0000256" key="3">
    <source>
        <dbReference type="ARBA" id="ARBA00022695"/>
    </source>
</evidence>
<keyword evidence="13" id="KW-0238">DNA-binding</keyword>
<accession>A0AAP0BLB8</accession>
<dbReference type="PANTHER" id="PTHR37984">
    <property type="entry name" value="PROTEIN CBG26694"/>
    <property type="match status" value="1"/>
</dbReference>
<dbReference type="PROSITE" id="PS50878">
    <property type="entry name" value="RT_POL"/>
    <property type="match status" value="1"/>
</dbReference>
<dbReference type="GO" id="GO:0003964">
    <property type="term" value="F:RNA-directed DNA polymerase activity"/>
    <property type="evidence" value="ECO:0007669"/>
    <property type="project" value="UniProtKB-KW"/>
</dbReference>
<evidence type="ECO:0000256" key="16">
    <source>
        <dbReference type="PROSITE-ProRule" id="PRU00277"/>
    </source>
</evidence>
<dbReference type="Gene3D" id="3.10.20.370">
    <property type="match status" value="1"/>
</dbReference>
<dbReference type="SUPFAM" id="SSF56672">
    <property type="entry name" value="DNA/RNA polymerases"/>
    <property type="match status" value="1"/>
</dbReference>
<keyword evidence="4" id="KW-0540">Nuclease</keyword>
<dbReference type="Gene3D" id="2.40.70.10">
    <property type="entry name" value="Acid Proteases"/>
    <property type="match status" value="1"/>
</dbReference>
<keyword evidence="5" id="KW-0479">Metal-binding</keyword>
<evidence type="ECO:0000313" key="21">
    <source>
        <dbReference type="EMBL" id="KAK8942533.1"/>
    </source>
</evidence>
<dbReference type="GO" id="GO:0046872">
    <property type="term" value="F:metal ion binding"/>
    <property type="evidence" value="ECO:0007669"/>
    <property type="project" value="UniProtKB-KW"/>
</dbReference>
<dbReference type="Pfam" id="PF24626">
    <property type="entry name" value="SH3_Tf2-1"/>
    <property type="match status" value="1"/>
</dbReference>
<evidence type="ECO:0000256" key="4">
    <source>
        <dbReference type="ARBA" id="ARBA00022722"/>
    </source>
</evidence>
<dbReference type="GO" id="GO:0006508">
    <property type="term" value="P:proteolysis"/>
    <property type="evidence" value="ECO:0007669"/>
    <property type="project" value="UniProtKB-KW"/>
</dbReference>
<keyword evidence="11" id="KW-0695">RNA-directed DNA polymerase</keyword>
<evidence type="ECO:0000256" key="10">
    <source>
        <dbReference type="ARBA" id="ARBA00022908"/>
    </source>
</evidence>
<dbReference type="FunFam" id="3.30.70.270:FF:000020">
    <property type="entry name" value="Transposon Tf2-6 polyprotein-like Protein"/>
    <property type="match status" value="1"/>
</dbReference>
<feature type="compositionally biased region" description="Basic and acidic residues" evidence="17">
    <location>
        <begin position="199"/>
        <end position="241"/>
    </location>
</feature>
<dbReference type="SUPFAM" id="SSF50630">
    <property type="entry name" value="Acid proteases"/>
    <property type="match status" value="1"/>
</dbReference>
<evidence type="ECO:0000313" key="22">
    <source>
        <dbReference type="Proteomes" id="UP001418222"/>
    </source>
</evidence>
<feature type="region of interest" description="Disordered" evidence="17">
    <location>
        <begin position="432"/>
        <end position="463"/>
    </location>
</feature>
<keyword evidence="1" id="KW-0645">Protease</keyword>
<organism evidence="21 22">
    <name type="scientific">Platanthera zijinensis</name>
    <dbReference type="NCBI Taxonomy" id="2320716"/>
    <lineage>
        <taxon>Eukaryota</taxon>
        <taxon>Viridiplantae</taxon>
        <taxon>Streptophyta</taxon>
        <taxon>Embryophyta</taxon>
        <taxon>Tracheophyta</taxon>
        <taxon>Spermatophyta</taxon>
        <taxon>Magnoliopsida</taxon>
        <taxon>Liliopsida</taxon>
        <taxon>Asparagales</taxon>
        <taxon>Orchidaceae</taxon>
        <taxon>Orchidoideae</taxon>
        <taxon>Orchideae</taxon>
        <taxon>Orchidinae</taxon>
        <taxon>Platanthera</taxon>
    </lineage>
</organism>
<evidence type="ECO:0000256" key="14">
    <source>
        <dbReference type="ARBA" id="ARBA00023172"/>
    </source>
</evidence>
<dbReference type="InterPro" id="IPR041577">
    <property type="entry name" value="RT_RNaseH_2"/>
</dbReference>
<dbReference type="PANTHER" id="PTHR37984:SF5">
    <property type="entry name" value="PROTEIN NYNRIN-LIKE"/>
    <property type="match status" value="1"/>
</dbReference>
<dbReference type="Gene3D" id="3.30.420.10">
    <property type="entry name" value="Ribonuclease H-like superfamily/Ribonuclease H"/>
    <property type="match status" value="1"/>
</dbReference>
<dbReference type="InterPro" id="IPR043128">
    <property type="entry name" value="Rev_trsase/Diguanyl_cyclase"/>
</dbReference>
<evidence type="ECO:0000256" key="5">
    <source>
        <dbReference type="ARBA" id="ARBA00022723"/>
    </source>
</evidence>
<proteinExistence type="predicted"/>
<dbReference type="Gene3D" id="3.30.70.270">
    <property type="match status" value="2"/>
</dbReference>
<feature type="domain" description="Integrase catalytic" evidence="20">
    <location>
        <begin position="1282"/>
        <end position="1444"/>
    </location>
</feature>
<dbReference type="InterPro" id="IPR012337">
    <property type="entry name" value="RNaseH-like_sf"/>
</dbReference>
<dbReference type="GO" id="GO:0003755">
    <property type="term" value="F:peptidyl-prolyl cis-trans isomerase activity"/>
    <property type="evidence" value="ECO:0007669"/>
    <property type="project" value="UniProtKB-KW"/>
</dbReference>
<keyword evidence="12" id="KW-0239">DNA-directed DNA polymerase</keyword>
<dbReference type="InterPro" id="IPR036397">
    <property type="entry name" value="RNaseH_sf"/>
</dbReference>
<dbReference type="Pfam" id="PF00665">
    <property type="entry name" value="rve"/>
    <property type="match status" value="1"/>
</dbReference>
<evidence type="ECO:0000256" key="7">
    <source>
        <dbReference type="ARBA" id="ARBA00022759"/>
    </source>
</evidence>
<keyword evidence="14" id="KW-0233">DNA recombination</keyword>
<dbReference type="EC" id="5.2.1.8" evidence="16"/>
<evidence type="ECO:0000256" key="6">
    <source>
        <dbReference type="ARBA" id="ARBA00022750"/>
    </source>
</evidence>
<dbReference type="GO" id="GO:0003887">
    <property type="term" value="F:DNA-directed DNA polymerase activity"/>
    <property type="evidence" value="ECO:0007669"/>
    <property type="project" value="UniProtKB-KW"/>
</dbReference>
<evidence type="ECO:0000256" key="17">
    <source>
        <dbReference type="SAM" id="MobiDB-lite"/>
    </source>
</evidence>
<keyword evidence="22" id="KW-1185">Reference proteome</keyword>
<evidence type="ECO:0000256" key="13">
    <source>
        <dbReference type="ARBA" id="ARBA00023125"/>
    </source>
</evidence>
<dbReference type="CDD" id="cd00303">
    <property type="entry name" value="retropepsin_like"/>
    <property type="match status" value="1"/>
</dbReference>
<dbReference type="Pfam" id="PF17921">
    <property type="entry name" value="Integrase_H2C2"/>
    <property type="match status" value="1"/>
</dbReference>
<dbReference type="Pfam" id="PF17919">
    <property type="entry name" value="RT_RNaseH_2"/>
    <property type="match status" value="1"/>
</dbReference>
<dbReference type="InterPro" id="IPR056924">
    <property type="entry name" value="SH3_Tf2-1"/>
</dbReference>
<dbReference type="InterPro" id="IPR005162">
    <property type="entry name" value="Retrotrans_gag_dom"/>
</dbReference>
<sequence>MFADARMPYTTGLNHPVQPPLSEDAEIGLNRFGSALLGPTGPFGRPLFGSGYLYPGTPLGSLCKYLRGFVSDMVNTRTQEESARLETLEGTVVTLTDSVAAMTDGMEELKTLLKGKAPATDDSAGSGQDPAVVARGATDGGVARVGLGDDASRPFPPPSTGPYGGAGGSGSGHYAGPMPPASLNSGFGEPVANRNQGRRGWDEPAGFRRGWDDPAGFRRGWDEAAGQRRGWDEAAGQRRPPEQAGQQRGGLLPPPRGFGQQGAPVYGPPWGGQPPGYGVFEQGDIGRREGGHGPHRLTPGLSRMYFPEFEGGDTLDWIQKAELFFQYQDWFLRGREYVPWGEFVEGFTARFGPLEYENYEAMLQKLRQKGSVMEYRTEFEKLANRVQWPERTLYSCFISGLKDYIRDEVQALMPQSLNHAITLARIQEERFSRQRGRMQNRPPSGIPTTTVARREQPTANKPTVTRLSWSELQARKEKGLCFNCDEKFAPGHKCQRTQVFMLYQEAEEAPAADEEELEVDLEDTEFGVSIHALEGCAPPLTMRLAGRIAQEKVTILVDSGSTHNFIHPDVAGRVGHGVDKGAAFHVMVADGSKLQCEGVLKGVELRIGDYAGRTDVYLLPIRGSDMVLGVQWLRQLQRVTFDWAHMTMEFVLGEQQFCLRGLMSSPIKEVSLRSMQQLSGDGRMMAILREVQTDDSGNSEVPVHLQSILTDYADVFQEPRTLPPPRFRDHRIPLKAGAEPTNVRPYRYPHIQKAEIERSVREMLEAGIIRPSTSSFSAPIILVKKKDGSWRFCVDYRALNDATIKDNFLIPHIEELLDELHGAQLFTKLDLRSGYYQILMAQEDIHKTAFRTHDGHYEFLVMANGLTGGPSTFQANMNEIFRDFLRTFVLIFFDDILIYSASWEDHVGHVELVLCRLRQHRLYANRSKCSFGQEEVEYLGHMVSGQGVRADPRKIQSMQSWPRPVTVRALRGFLGLTGYYRRFVQDYGKIARPLTQLLQKDSFSWGEEAEGAFQALKQAMTTTPVLALPDFAKEFILETDASGVGIGAVLMQDGRPIAFYSRALAPRTLGLSAYEKEMLAIIHAVGVWRPYLLGRHFKVRTDHQSLKHFLDQRVSSPLQQKWVTKLLGYDYEIVYRRGKDNVVADALSRLPEAALTHITGPLIDSLADIHEEVMGSDTLRPLVEALQRGETVTPGYHLCNGRLHFRGRVVVPAASAWRTVLMHEFHSSPTGGHAGVLRTLQRARANVFWAGMRRDIQQFVRQCEICQRQKYETSSPAGLLVPLDIPQLIWDTVSMDFIEGLPKSKGKSVILVVVDKLSKYGHFIALSHPYTGDSVAALFAREIVRLHGVPRAIISDRDPTFVSSFWRELFRLQGTRLHFSTANHPQSDGQTEVLNRGVETYLRCFVMDEPRTWPEWLHWAEYCYNTSYHSASRMTPFEVVYGRPPPTLGTYEPGSTALPAVDRALLDRDRMMVTLRANLRLAQDRMKVQADKHRTEREFAVGDEVFLKLQPYRQLSVAARGNQKLSPRYYGPFQIISRVGPVAYTLALPLGSRIHPTFHVSLLKRKVGQLIQPSALLPDVTAAGELRPLPEDVLRSRWKHRGTEFRPELLVKWKNLSPAQNSWVDFFDFKELYPDYHLEDKLVLDGEGNVTPPQRFAGRHYVRRRKDAVHNGAEPSGSAPSL</sequence>
<keyword evidence="16" id="KW-0697">Rotamase</keyword>
<keyword evidence="16" id="KW-0413">Isomerase</keyword>
<feature type="compositionally biased region" description="Low complexity" evidence="17">
    <location>
        <begin position="245"/>
        <end position="257"/>
    </location>
</feature>
<keyword evidence="3" id="KW-0548">Nucleotidyltransferase</keyword>
<dbReference type="GO" id="GO:0004190">
    <property type="term" value="F:aspartic-type endopeptidase activity"/>
    <property type="evidence" value="ECO:0007669"/>
    <property type="project" value="UniProtKB-KW"/>
</dbReference>
<comment type="catalytic activity">
    <reaction evidence="16">
        <text>[protein]-peptidylproline (omega=180) = [protein]-peptidylproline (omega=0)</text>
        <dbReference type="Rhea" id="RHEA:16237"/>
        <dbReference type="Rhea" id="RHEA-COMP:10747"/>
        <dbReference type="Rhea" id="RHEA-COMP:10748"/>
        <dbReference type="ChEBI" id="CHEBI:83833"/>
        <dbReference type="ChEBI" id="CHEBI:83834"/>
        <dbReference type="EC" id="5.2.1.8"/>
    </reaction>
</comment>
<evidence type="ECO:0000256" key="11">
    <source>
        <dbReference type="ARBA" id="ARBA00022918"/>
    </source>
</evidence>
<evidence type="ECO:0000256" key="9">
    <source>
        <dbReference type="ARBA" id="ARBA00022842"/>
    </source>
</evidence>
<dbReference type="InterPro" id="IPR016197">
    <property type="entry name" value="Chromo-like_dom_sf"/>
</dbReference>
<keyword evidence="2" id="KW-0808">Transferase</keyword>
<keyword evidence="6" id="KW-0064">Aspartyl protease</keyword>
<keyword evidence="10" id="KW-0229">DNA integration</keyword>
<keyword evidence="15" id="KW-0511">Multifunctional enzyme</keyword>
<dbReference type="FunFam" id="1.10.340.70:FF:000001">
    <property type="entry name" value="Retrovirus-related Pol polyprotein from transposon gypsy-like Protein"/>
    <property type="match status" value="1"/>
</dbReference>
<dbReference type="PROSITE" id="PS50059">
    <property type="entry name" value="FKBP_PPIASE"/>
    <property type="match status" value="1"/>
</dbReference>
<dbReference type="Gene3D" id="3.10.10.10">
    <property type="entry name" value="HIV Type 1 Reverse Transcriptase, subunit A, domain 1"/>
    <property type="match status" value="1"/>
</dbReference>